<evidence type="ECO:0000256" key="6">
    <source>
        <dbReference type="ARBA" id="ARBA00022676"/>
    </source>
</evidence>
<comment type="catalytic activity">
    <reaction evidence="13">
        <text>Preferential cleavage: (Ac)2-L-Lys-D-Ala-|-D-Ala. Also transpeptidation of peptidyl-alanyl moieties that are N-acyl substituents of D-alanine.</text>
        <dbReference type="EC" id="3.4.16.4"/>
    </reaction>
</comment>
<keyword evidence="3" id="KW-1003">Cell membrane</keyword>
<keyword evidence="9" id="KW-0573">Peptidoglycan synthesis</keyword>
<proteinExistence type="predicted"/>
<evidence type="ECO:0000256" key="13">
    <source>
        <dbReference type="ARBA" id="ARBA00034000"/>
    </source>
</evidence>
<gene>
    <name evidence="17" type="ORF">GF1_04580</name>
</gene>
<dbReference type="InterPro" id="IPR023346">
    <property type="entry name" value="Lysozyme-like_dom_sf"/>
</dbReference>
<dbReference type="GO" id="GO:0030288">
    <property type="term" value="C:outer membrane-bounded periplasmic space"/>
    <property type="evidence" value="ECO:0007669"/>
    <property type="project" value="TreeGrafter"/>
</dbReference>
<feature type="region of interest" description="Disordered" evidence="15">
    <location>
        <begin position="594"/>
        <end position="622"/>
    </location>
</feature>
<dbReference type="PANTHER" id="PTHR32282">
    <property type="entry name" value="BINDING PROTEIN TRANSPEPTIDASE, PUTATIVE-RELATED"/>
    <property type="match status" value="1"/>
</dbReference>
<keyword evidence="6" id="KW-0328">Glycosyltransferase</keyword>
<evidence type="ECO:0000313" key="18">
    <source>
        <dbReference type="Proteomes" id="UP001063350"/>
    </source>
</evidence>
<dbReference type="EMBL" id="AP024233">
    <property type="protein sequence ID" value="BCO08082.1"/>
    <property type="molecule type" value="Genomic_DNA"/>
</dbReference>
<evidence type="ECO:0000313" key="17">
    <source>
        <dbReference type="EMBL" id="BCO08082.1"/>
    </source>
</evidence>
<evidence type="ECO:0000256" key="4">
    <source>
        <dbReference type="ARBA" id="ARBA00022645"/>
    </source>
</evidence>
<evidence type="ECO:0000256" key="8">
    <source>
        <dbReference type="ARBA" id="ARBA00022960"/>
    </source>
</evidence>
<evidence type="ECO:0000256" key="3">
    <source>
        <dbReference type="ARBA" id="ARBA00022475"/>
    </source>
</evidence>
<dbReference type="Proteomes" id="UP001063350">
    <property type="component" value="Chromosome"/>
</dbReference>
<dbReference type="GO" id="GO:0006508">
    <property type="term" value="P:proteolysis"/>
    <property type="evidence" value="ECO:0007669"/>
    <property type="project" value="UniProtKB-KW"/>
</dbReference>
<dbReference type="GO" id="GO:0071555">
    <property type="term" value="P:cell wall organization"/>
    <property type="evidence" value="ECO:0007669"/>
    <property type="project" value="UniProtKB-KW"/>
</dbReference>
<dbReference type="InterPro" id="IPR001264">
    <property type="entry name" value="Glyco_trans_51"/>
</dbReference>
<dbReference type="InterPro" id="IPR003029">
    <property type="entry name" value="S1_domain"/>
</dbReference>
<dbReference type="GO" id="GO:0009252">
    <property type="term" value="P:peptidoglycan biosynthetic process"/>
    <property type="evidence" value="ECO:0007669"/>
    <property type="project" value="UniProtKB-KW"/>
</dbReference>
<dbReference type="SUPFAM" id="SSF53955">
    <property type="entry name" value="Lysozyme-like"/>
    <property type="match status" value="1"/>
</dbReference>
<evidence type="ECO:0000259" key="16">
    <source>
        <dbReference type="PROSITE" id="PS50126"/>
    </source>
</evidence>
<keyword evidence="18" id="KW-1185">Reference proteome</keyword>
<dbReference type="GO" id="GO:0005886">
    <property type="term" value="C:plasma membrane"/>
    <property type="evidence" value="ECO:0007669"/>
    <property type="project" value="UniProtKB-SubCell"/>
</dbReference>
<dbReference type="InterPro" id="IPR050396">
    <property type="entry name" value="Glycosyltr_51/Transpeptidase"/>
</dbReference>
<protein>
    <recommendedName>
        <fullName evidence="16">S1 motif domain-containing protein</fullName>
    </recommendedName>
</protein>
<feature type="compositionally biased region" description="Low complexity" evidence="15">
    <location>
        <begin position="596"/>
        <end position="615"/>
    </location>
</feature>
<evidence type="ECO:0000256" key="1">
    <source>
        <dbReference type="ARBA" id="ARBA00004236"/>
    </source>
</evidence>
<dbReference type="PROSITE" id="PS50126">
    <property type="entry name" value="S1"/>
    <property type="match status" value="1"/>
</dbReference>
<evidence type="ECO:0000256" key="7">
    <source>
        <dbReference type="ARBA" id="ARBA00022679"/>
    </source>
</evidence>
<dbReference type="GO" id="GO:0008360">
    <property type="term" value="P:regulation of cell shape"/>
    <property type="evidence" value="ECO:0007669"/>
    <property type="project" value="UniProtKB-KW"/>
</dbReference>
<dbReference type="GO" id="GO:0009002">
    <property type="term" value="F:serine-type D-Ala-D-Ala carboxypeptidase activity"/>
    <property type="evidence" value="ECO:0007669"/>
    <property type="project" value="UniProtKB-EC"/>
</dbReference>
<keyword evidence="11" id="KW-0511">Multifunctional enzyme</keyword>
<evidence type="ECO:0000256" key="9">
    <source>
        <dbReference type="ARBA" id="ARBA00022984"/>
    </source>
</evidence>
<dbReference type="InterPro" id="IPR012338">
    <property type="entry name" value="Beta-lactam/transpept-like"/>
</dbReference>
<dbReference type="Gene3D" id="3.40.710.10">
    <property type="entry name" value="DD-peptidase/beta-lactamase superfamily"/>
    <property type="match status" value="1"/>
</dbReference>
<keyword evidence="10" id="KW-0472">Membrane</keyword>
<keyword evidence="4" id="KW-0121">Carboxypeptidase</keyword>
<dbReference type="GO" id="GO:0008955">
    <property type="term" value="F:peptidoglycan glycosyltransferase activity"/>
    <property type="evidence" value="ECO:0007669"/>
    <property type="project" value="UniProtKB-EC"/>
</dbReference>
<keyword evidence="5" id="KW-0378">Hydrolase</keyword>
<comment type="catalytic activity">
    <reaction evidence="14">
        <text>[GlcNAc-(1-&gt;4)-Mur2Ac(oyl-L-Ala-gamma-D-Glu-L-Lys-D-Ala-D-Ala)](n)-di-trans,octa-cis-undecaprenyl diphosphate + beta-D-GlcNAc-(1-&gt;4)-Mur2Ac(oyl-L-Ala-gamma-D-Glu-L-Lys-D-Ala-D-Ala)-di-trans,octa-cis-undecaprenyl diphosphate = [GlcNAc-(1-&gt;4)-Mur2Ac(oyl-L-Ala-gamma-D-Glu-L-Lys-D-Ala-D-Ala)](n+1)-di-trans,octa-cis-undecaprenyl diphosphate + di-trans,octa-cis-undecaprenyl diphosphate + H(+)</text>
        <dbReference type="Rhea" id="RHEA:23708"/>
        <dbReference type="Rhea" id="RHEA-COMP:9602"/>
        <dbReference type="Rhea" id="RHEA-COMP:9603"/>
        <dbReference type="ChEBI" id="CHEBI:15378"/>
        <dbReference type="ChEBI" id="CHEBI:58405"/>
        <dbReference type="ChEBI" id="CHEBI:60033"/>
        <dbReference type="ChEBI" id="CHEBI:78435"/>
        <dbReference type="EC" id="2.4.99.28"/>
    </reaction>
</comment>
<sequence>MIRRFFKYLFVTLMVLGLLAMAAAGGGLYYLIVINPGPKIEQSYIQSVLGRESPVYYRDGEEKIGVLFQGTHRQYLSYEQIPKDFINALVAAEDDQFFHHFGVDIPGIIRAMIVNIKAGRVVQGGSTLTQQTAKNLFKRESRSFKAKLRELLYAFRLEYHYPKEKILEFYINQFFVSGNGHGLGVAARYYFDKEPDELTLLECAFIAGSVKRPNYYNPFTKKTEAAAERARKRAEARAAYVLGKMRKLGMISELQYGQAMAADIVFKRGKMSYALNTVMDLVKDGLADPAITAALEQNGISNVSTSGIRIITTVDQDLQEKTLYALRRHLSVLDVQLRGYEREQVQKEYTRIDFAGELEPRAGSFLFGTIVSVQASDGEGVLIQVDLGPKKPRGVIDRRGLARVLTAFVRYNGQRWSEVQDGDLALLLDQLKEGDRVFVSVRRVDEGEGTLALELEKYPKLQGAALVLQDGAIRAMAGGMENRYFNRAVKARRLMGSTFKPFLFSAALQLGWNATDLLDNRRNVFVFMDRPYFPRPDHHSPYDFVSMSWAGVNSENVAAVWLLYHLLDHLTEPQIREVAAKLDMAPGPATVARRVTTGSSSASGTGSESGSTAMSWPRRPTNSLSGRWRRIFSLRTGKRSTGSCWIFPMACTMTGIAKR</sequence>
<keyword evidence="7" id="KW-0808">Transferase</keyword>
<evidence type="ECO:0000256" key="10">
    <source>
        <dbReference type="ARBA" id="ARBA00023136"/>
    </source>
</evidence>
<evidence type="ECO:0000256" key="14">
    <source>
        <dbReference type="ARBA" id="ARBA00049902"/>
    </source>
</evidence>
<dbReference type="PANTHER" id="PTHR32282:SF11">
    <property type="entry name" value="PENICILLIN-BINDING PROTEIN 1B"/>
    <property type="match status" value="1"/>
</dbReference>
<feature type="domain" description="S1 motif" evidence="16">
    <location>
        <begin position="363"/>
        <end position="456"/>
    </location>
</feature>
<reference evidence="17" key="1">
    <citation type="submission" date="2020-12" db="EMBL/GenBank/DDBJ databases">
        <title>Desulfobium dissulfuricans gen. nov., sp. nov., a novel mesophilic, sulfate-reducing bacterium isolated from a deep-sea hydrothermal vent.</title>
        <authorList>
            <person name="Hashimoto Y."/>
            <person name="Tame A."/>
            <person name="Sawayama S."/>
            <person name="Miyazaki J."/>
            <person name="Takai K."/>
            <person name="Nakagawa S."/>
        </authorList>
    </citation>
    <scope>NUCLEOTIDE SEQUENCE</scope>
    <source>
        <strain evidence="17">GF1</strain>
    </source>
</reference>
<dbReference type="RefSeq" id="WP_267928011.1">
    <property type="nucleotide sequence ID" value="NZ_AP024233.1"/>
</dbReference>
<keyword evidence="5" id="KW-0645">Protease</keyword>
<comment type="pathway">
    <text evidence="2">Cell wall biogenesis; peptidoglycan biosynthesis.</text>
</comment>
<comment type="subcellular location">
    <subcellularLocation>
        <location evidence="1">Cell membrane</location>
    </subcellularLocation>
</comment>
<dbReference type="AlphaFoldDB" id="A0A915XIX8"/>
<dbReference type="Pfam" id="PF00912">
    <property type="entry name" value="Transgly"/>
    <property type="match status" value="1"/>
</dbReference>
<evidence type="ECO:0000256" key="15">
    <source>
        <dbReference type="SAM" id="MobiDB-lite"/>
    </source>
</evidence>
<keyword evidence="8" id="KW-0133">Cell shape</keyword>
<dbReference type="KEGG" id="ddu:GF1_04580"/>
<dbReference type="Gene3D" id="1.10.3810.10">
    <property type="entry name" value="Biosynthetic peptidoglycan transglycosylase-like"/>
    <property type="match status" value="1"/>
</dbReference>
<evidence type="ECO:0000256" key="12">
    <source>
        <dbReference type="ARBA" id="ARBA00023316"/>
    </source>
</evidence>
<name>A0A915XIX8_9BACT</name>
<dbReference type="GO" id="GO:0003676">
    <property type="term" value="F:nucleic acid binding"/>
    <property type="evidence" value="ECO:0007669"/>
    <property type="project" value="InterPro"/>
</dbReference>
<organism evidence="17 18">
    <name type="scientific">Desulfolithobacter dissulfuricans</name>
    <dbReference type="NCBI Taxonomy" id="2795293"/>
    <lineage>
        <taxon>Bacteria</taxon>
        <taxon>Pseudomonadati</taxon>
        <taxon>Thermodesulfobacteriota</taxon>
        <taxon>Desulfobulbia</taxon>
        <taxon>Desulfobulbales</taxon>
        <taxon>Desulfobulbaceae</taxon>
        <taxon>Desulfolithobacter</taxon>
    </lineage>
</organism>
<evidence type="ECO:0000256" key="2">
    <source>
        <dbReference type="ARBA" id="ARBA00004752"/>
    </source>
</evidence>
<keyword evidence="12" id="KW-0961">Cell wall biogenesis/degradation</keyword>
<evidence type="ECO:0000256" key="11">
    <source>
        <dbReference type="ARBA" id="ARBA00023268"/>
    </source>
</evidence>
<dbReference type="InterPro" id="IPR036950">
    <property type="entry name" value="PBP_transglycosylase"/>
</dbReference>
<accession>A0A915XIX8</accession>
<evidence type="ECO:0000256" key="5">
    <source>
        <dbReference type="ARBA" id="ARBA00022670"/>
    </source>
</evidence>
<dbReference type="SUPFAM" id="SSF56601">
    <property type="entry name" value="beta-lactamase/transpeptidase-like"/>
    <property type="match status" value="1"/>
</dbReference>